<dbReference type="AlphaFoldDB" id="A0A9Q1KYN2"/>
<evidence type="ECO:0000259" key="1">
    <source>
        <dbReference type="Pfam" id="PF00501"/>
    </source>
</evidence>
<sequence>MGDYSRAHICQCLSRLLALRPTSTVTIYGQRRKSGQQFVEGVLKLVHQLSELSIVPGNVVAICAFNSDWYLEWMLAVAYLGGILAPLNYRWSFEESRIALEAVRPALIVTDDCCTWLLELRNITMFSPRWHVTVDSFSSTSNSMENESYAKTCDMPYTKHLSIKYCWAPEDVAIVCFTSGTTGRPKGVTLSHSALIVQSLAKIAVVGYTEDDVYLHTAPMCHIGGISSGLAMLMAGGCHVLIPKFEAKLAAQVIDENNVTSLITVPAIMADLVSAFRLKESGKFGQSLKKILNGGGSLTTQLIEDATKCFPRAMLFSAYGMTETCSSLTFITLYDPTIKSPDLHFEKIGGKLCSSEQQIGGICVGKPAPHVEMMSSSEDSSLTGRIMTRGPHVMIRYWGQTSTKVVDSSEQWFDTGDIGQIDAYGNLWLVGRRNGHIKSGGENVYPEEVEAILSEHPGISAVVIVGLPQMRLGEMVVACVRIRESWIWDDINGGEMPGKSKCHLSGEVLKQYCREKSLTGYKSVPPRPLEVQDSKNFCSLEEALSPHKHRKIEKGGSEEGNYVYVASTSFA</sequence>
<name>A0A9Q1KYN2_9CARY</name>
<evidence type="ECO:0000313" key="3">
    <source>
        <dbReference type="Proteomes" id="UP001153076"/>
    </source>
</evidence>
<feature type="domain" description="AMP-dependent synthetase/ligase" evidence="1">
    <location>
        <begin position="20"/>
        <end position="398"/>
    </location>
</feature>
<dbReference type="PANTHER" id="PTHR43201:SF32">
    <property type="entry name" value="2-SUCCINYLBENZOATE--COA LIGASE, CHLOROPLASTIC_PEROXISOMAL"/>
    <property type="match status" value="1"/>
</dbReference>
<keyword evidence="3" id="KW-1185">Reference proteome</keyword>
<reference evidence="2" key="1">
    <citation type="submission" date="2022-04" db="EMBL/GenBank/DDBJ databases">
        <title>Carnegiea gigantea Genome sequencing and assembly v2.</title>
        <authorList>
            <person name="Copetti D."/>
            <person name="Sanderson M.J."/>
            <person name="Burquez A."/>
            <person name="Wojciechowski M.F."/>
        </authorList>
    </citation>
    <scope>NUCLEOTIDE SEQUENCE</scope>
    <source>
        <strain evidence="2">SGP5-SGP5p</strain>
        <tissue evidence="2">Aerial part</tissue>
    </source>
</reference>
<dbReference type="Pfam" id="PF00501">
    <property type="entry name" value="AMP-binding"/>
    <property type="match status" value="1"/>
</dbReference>
<comment type="caution">
    <text evidence="2">The sequence shown here is derived from an EMBL/GenBank/DDBJ whole genome shotgun (WGS) entry which is preliminary data.</text>
</comment>
<dbReference type="PROSITE" id="PS00455">
    <property type="entry name" value="AMP_BINDING"/>
    <property type="match status" value="1"/>
</dbReference>
<dbReference type="CDD" id="cd04433">
    <property type="entry name" value="AFD_class_I"/>
    <property type="match status" value="1"/>
</dbReference>
<organism evidence="2 3">
    <name type="scientific">Carnegiea gigantea</name>
    <dbReference type="NCBI Taxonomy" id="171969"/>
    <lineage>
        <taxon>Eukaryota</taxon>
        <taxon>Viridiplantae</taxon>
        <taxon>Streptophyta</taxon>
        <taxon>Embryophyta</taxon>
        <taxon>Tracheophyta</taxon>
        <taxon>Spermatophyta</taxon>
        <taxon>Magnoliopsida</taxon>
        <taxon>eudicotyledons</taxon>
        <taxon>Gunneridae</taxon>
        <taxon>Pentapetalae</taxon>
        <taxon>Caryophyllales</taxon>
        <taxon>Cactineae</taxon>
        <taxon>Cactaceae</taxon>
        <taxon>Cactoideae</taxon>
        <taxon>Echinocereeae</taxon>
        <taxon>Carnegiea</taxon>
    </lineage>
</organism>
<dbReference type="Proteomes" id="UP001153076">
    <property type="component" value="Unassembled WGS sequence"/>
</dbReference>
<dbReference type="GO" id="GO:0031956">
    <property type="term" value="F:medium-chain fatty acid-CoA ligase activity"/>
    <property type="evidence" value="ECO:0007669"/>
    <property type="project" value="TreeGrafter"/>
</dbReference>
<dbReference type="PANTHER" id="PTHR43201">
    <property type="entry name" value="ACYL-COA SYNTHETASE"/>
    <property type="match status" value="1"/>
</dbReference>
<protein>
    <recommendedName>
        <fullName evidence="1">AMP-dependent synthetase/ligase domain-containing protein</fullName>
    </recommendedName>
</protein>
<dbReference type="InterPro" id="IPR000873">
    <property type="entry name" value="AMP-dep_synth/lig_dom"/>
</dbReference>
<dbReference type="GO" id="GO:0006631">
    <property type="term" value="P:fatty acid metabolic process"/>
    <property type="evidence" value="ECO:0007669"/>
    <property type="project" value="TreeGrafter"/>
</dbReference>
<dbReference type="OrthoDB" id="10253115at2759"/>
<dbReference type="InterPro" id="IPR020845">
    <property type="entry name" value="AMP-binding_CS"/>
</dbReference>
<proteinExistence type="predicted"/>
<dbReference type="InterPro" id="IPR042099">
    <property type="entry name" value="ANL_N_sf"/>
</dbReference>
<dbReference type="Gene3D" id="3.40.50.12780">
    <property type="entry name" value="N-terminal domain of ligase-like"/>
    <property type="match status" value="1"/>
</dbReference>
<dbReference type="InterPro" id="IPR045851">
    <property type="entry name" value="AMP-bd_C_sf"/>
</dbReference>
<gene>
    <name evidence="2" type="ORF">Cgig2_014065</name>
</gene>
<dbReference type="Gene3D" id="3.30.300.30">
    <property type="match status" value="1"/>
</dbReference>
<accession>A0A9Q1KYN2</accession>
<dbReference type="EMBL" id="JAKOGI010000010">
    <property type="protein sequence ID" value="KAJ8451293.1"/>
    <property type="molecule type" value="Genomic_DNA"/>
</dbReference>
<dbReference type="SUPFAM" id="SSF56801">
    <property type="entry name" value="Acetyl-CoA synthetase-like"/>
    <property type="match status" value="1"/>
</dbReference>
<evidence type="ECO:0000313" key="2">
    <source>
        <dbReference type="EMBL" id="KAJ8451293.1"/>
    </source>
</evidence>